<accession>A0A939EVZ5</accession>
<dbReference type="Proteomes" id="UP000664144">
    <property type="component" value="Unassembled WGS sequence"/>
</dbReference>
<protein>
    <recommendedName>
        <fullName evidence="3">Glycine zipper domain-containing protein</fullName>
    </recommendedName>
</protein>
<feature type="signal peptide" evidence="2">
    <location>
        <begin position="1"/>
        <end position="22"/>
    </location>
</feature>
<feature type="compositionally biased region" description="Basic and acidic residues" evidence="1">
    <location>
        <begin position="86"/>
        <end position="95"/>
    </location>
</feature>
<dbReference type="Pfam" id="PF13488">
    <property type="entry name" value="Gly-zipper_Omp"/>
    <property type="match status" value="1"/>
</dbReference>
<organism evidence="4 5">
    <name type="scientific">Hymenobacter telluris</name>
    <dbReference type="NCBI Taxonomy" id="2816474"/>
    <lineage>
        <taxon>Bacteria</taxon>
        <taxon>Pseudomonadati</taxon>
        <taxon>Bacteroidota</taxon>
        <taxon>Cytophagia</taxon>
        <taxon>Cytophagales</taxon>
        <taxon>Hymenobacteraceae</taxon>
        <taxon>Hymenobacter</taxon>
    </lineage>
</organism>
<keyword evidence="5" id="KW-1185">Reference proteome</keyword>
<sequence>MKTLKIYVAMLSAVLMLGGTVAAPEVAAQTKKGWSKKAKGAAIGGGAGVLGGAVVGGTKGAIIGGAAGTVAGGAIGRKKDKKKDRARYEQYTRKD</sequence>
<feature type="compositionally biased region" description="Basic residues" evidence="1">
    <location>
        <begin position="76"/>
        <end position="85"/>
    </location>
</feature>
<dbReference type="AlphaFoldDB" id="A0A939EVZ5"/>
<proteinExistence type="predicted"/>
<reference evidence="4" key="1">
    <citation type="submission" date="2021-03" db="EMBL/GenBank/DDBJ databases">
        <authorList>
            <person name="Kim M.K."/>
        </authorList>
    </citation>
    <scope>NUCLEOTIDE SEQUENCE</scope>
    <source>
        <strain evidence="4">BT186</strain>
    </source>
</reference>
<comment type="caution">
    <text evidence="4">The sequence shown here is derived from an EMBL/GenBank/DDBJ whole genome shotgun (WGS) entry which is preliminary data.</text>
</comment>
<feature type="region of interest" description="Disordered" evidence="1">
    <location>
        <begin position="72"/>
        <end position="95"/>
    </location>
</feature>
<keyword evidence="2" id="KW-0732">Signal</keyword>
<gene>
    <name evidence="4" type="ORF">J0X19_06810</name>
</gene>
<dbReference type="InterPro" id="IPR039567">
    <property type="entry name" value="Gly-zipper"/>
</dbReference>
<evidence type="ECO:0000259" key="3">
    <source>
        <dbReference type="Pfam" id="PF13488"/>
    </source>
</evidence>
<evidence type="ECO:0000256" key="2">
    <source>
        <dbReference type="SAM" id="SignalP"/>
    </source>
</evidence>
<dbReference type="EMBL" id="JAFLQZ010000003">
    <property type="protein sequence ID" value="MBO0357650.1"/>
    <property type="molecule type" value="Genomic_DNA"/>
</dbReference>
<feature type="chain" id="PRO_5037151813" description="Glycine zipper domain-containing protein" evidence="2">
    <location>
        <begin position="23"/>
        <end position="95"/>
    </location>
</feature>
<name>A0A939EVZ5_9BACT</name>
<feature type="domain" description="Glycine zipper" evidence="3">
    <location>
        <begin position="40"/>
        <end position="82"/>
    </location>
</feature>
<evidence type="ECO:0000313" key="4">
    <source>
        <dbReference type="EMBL" id="MBO0357650.1"/>
    </source>
</evidence>
<evidence type="ECO:0000256" key="1">
    <source>
        <dbReference type="SAM" id="MobiDB-lite"/>
    </source>
</evidence>
<evidence type="ECO:0000313" key="5">
    <source>
        <dbReference type="Proteomes" id="UP000664144"/>
    </source>
</evidence>